<dbReference type="Pfam" id="PF01448">
    <property type="entry name" value="ELM2"/>
    <property type="match status" value="1"/>
</dbReference>
<evidence type="ECO:0000259" key="9">
    <source>
        <dbReference type="PROSITE" id="PS51293"/>
    </source>
</evidence>
<dbReference type="GO" id="GO:0000118">
    <property type="term" value="C:histone deacetylase complex"/>
    <property type="evidence" value="ECO:0007669"/>
    <property type="project" value="TreeGrafter"/>
</dbReference>
<dbReference type="Proteomes" id="UP000075882">
    <property type="component" value="Unassembled WGS sequence"/>
</dbReference>
<evidence type="ECO:0000313" key="10">
    <source>
        <dbReference type="EnsemblMetazoa" id="ACOM042342-PA.1"/>
    </source>
</evidence>
<reference evidence="10" key="1">
    <citation type="submission" date="2022-08" db="UniProtKB">
        <authorList>
            <consortium name="EnsemblMetazoa"/>
        </authorList>
    </citation>
    <scope>IDENTIFICATION</scope>
</reference>
<evidence type="ECO:0000256" key="1">
    <source>
        <dbReference type="ARBA" id="ARBA00004123"/>
    </source>
</evidence>
<dbReference type="SUPFAM" id="SSF46689">
    <property type="entry name" value="Homeodomain-like"/>
    <property type="match status" value="1"/>
</dbReference>
<feature type="region of interest" description="Disordered" evidence="6">
    <location>
        <begin position="576"/>
        <end position="625"/>
    </location>
</feature>
<feature type="compositionally biased region" description="Low complexity" evidence="6">
    <location>
        <begin position="909"/>
        <end position="930"/>
    </location>
</feature>
<sequence>MQQTKQANAAAAAAAAAAATSTTTNGSSSVQPTSQKVPVRPRTWNMQLQLSQNKLSASTAVAATTAPTVVSAVPVPSMAVTATTTLSASNSGATIVHQNGGTLSGNGSSIISKATNAGSASADPNGPVTATLTVSSSSAASTSSLSAVSAVSATTLTAGTAGPALCCCCCAAATQQPATGTTATTTTTTTTTTATKLEQKPVECNLCHRKFKNIPALNGHMRLHGGYFKKDSEAKKCDKKENTGPPLQTASVGVRALIEEKIINKRSKDLKGSFVVPAPPLTARRLIDANEAFLSSKPSTVAIVSTSNGTTQIINTATLHSKATVLSVSSAPPPSNNTTTSTTLAPSITINGLGAAGAATELKDATLIELLKRGTKVAVKRAMASGDTSTVLSLQSQATPNPTVTVVSTASSTNPAQLLTSANTRTLTVVPTGPTLSTSTTTGKQSGQTIAGPTLLANATASTEPTPLSLTISQAPATTPGDVFTLAYSTDFGDGDVYSVSDTAMLLQAVDPIQLLHDSNSAEPLDEIALSDYGSISDQGFTPSRQIQAVLDSPLPEGLAEFSALHGKDFSVLYGGTGAPSSEPNGSSSTTNTSALLQSSPSGAHLSPLPSPLAYPTPPASHEAVAQASPFLDDSRHFTDAGSFFDDKRSAQSFLDDGFFKTEPKDGDCKASESAKILALKHELLDENHDLFRANKHHLLDEHCSELFKTEDGFFAESKPSADGTSKMNLDFLDDAQVFIEETRNASSPLSNAFFSATMSSAAEVKEALDEVLPNDDDDDIGVSEGDIDLYYLNGLSSLQSQMMPNSDDPLLSSSPKTLPTGSTRVSVRAEPGGPAAAAQQQQQQQLQQQQQQAGVTTTTTNHHCMPPSAKKSKPSDVEASGTFGADASKAPLTVQTDPMPKDADSVFLSPSSLSSHSCSSSSSSSSSLSLSSVASPRLQHALLGSAHPAAGGVVWPRKRSQTSASSQSPSANSAAGTTPSHPAGQRKPTVYLSKLRRSTAALLPALHYTPAPMLNPERCGTAGLYASAAASSVVEPDLDSTMDSTSDIFSEPPLPIRPRINLGPDYQATLPDCARPAYAAPFQPGVPPVQRLWDPALAPNDRQLQRFIELARSSAAPLGCHSEENALRALLEANGEIHQAILGMLQGPPATIHRRWTADEIEQLIQGLEEYGKDFHRIARDLLPGKSTGDCVQMYYFWKKLGIDYGKGTTALAAGPKYGGLHGALSPTPSPPAPTPPVEDLLLDHLDYTASASAGATMPRGQQAGGSNSGHLQPNGHGSSTASDVRPHVCEVPDCSAVSRAILV</sequence>
<keyword evidence="3" id="KW-0804">Transcription</keyword>
<dbReference type="Gene3D" id="1.10.10.60">
    <property type="entry name" value="Homeodomain-like"/>
    <property type="match status" value="1"/>
</dbReference>
<evidence type="ECO:0000259" key="8">
    <source>
        <dbReference type="PROSITE" id="PS51156"/>
    </source>
</evidence>
<dbReference type="EnsemblMetazoa" id="ACOM042342-RA">
    <property type="protein sequence ID" value="ACOM042342-PA.1"/>
    <property type="gene ID" value="ACOM042342"/>
</dbReference>
<organism evidence="10">
    <name type="scientific">Anopheles coluzzii</name>
    <name type="common">African malaria mosquito</name>
    <dbReference type="NCBI Taxonomy" id="1518534"/>
    <lineage>
        <taxon>Eukaryota</taxon>
        <taxon>Metazoa</taxon>
        <taxon>Ecdysozoa</taxon>
        <taxon>Arthropoda</taxon>
        <taxon>Hexapoda</taxon>
        <taxon>Insecta</taxon>
        <taxon>Pterygota</taxon>
        <taxon>Neoptera</taxon>
        <taxon>Endopterygota</taxon>
        <taxon>Diptera</taxon>
        <taxon>Nematocera</taxon>
        <taxon>Culicoidea</taxon>
        <taxon>Culicidae</taxon>
        <taxon>Anophelinae</taxon>
        <taxon>Anopheles</taxon>
    </lineage>
</organism>
<dbReference type="SMART" id="SM00355">
    <property type="entry name" value="ZnF_C2H2"/>
    <property type="match status" value="1"/>
</dbReference>
<feature type="compositionally biased region" description="Polar residues" evidence="6">
    <location>
        <begin position="579"/>
        <end position="598"/>
    </location>
</feature>
<keyword evidence="5" id="KW-0479">Metal-binding</keyword>
<dbReference type="InterPro" id="IPR013087">
    <property type="entry name" value="Znf_C2H2_type"/>
</dbReference>
<feature type="domain" description="C2H2-type" evidence="7">
    <location>
        <begin position="202"/>
        <end position="229"/>
    </location>
</feature>
<dbReference type="PANTHER" id="PTHR16089:SF40">
    <property type="entry name" value="SUPPRESSOR OF ACTIVATED EGL-4 PROTEIN 1"/>
    <property type="match status" value="1"/>
</dbReference>
<feature type="domain" description="SANT" evidence="9">
    <location>
        <begin position="1152"/>
        <end position="1204"/>
    </location>
</feature>
<dbReference type="InterPro" id="IPR001005">
    <property type="entry name" value="SANT/Myb"/>
</dbReference>
<dbReference type="FunFam" id="1.10.10.60:FF:000514">
    <property type="entry name" value="Uncharacterized protein, isoform C"/>
    <property type="match status" value="1"/>
</dbReference>
<feature type="compositionally biased region" description="Polar residues" evidence="6">
    <location>
        <begin position="1270"/>
        <end position="1284"/>
    </location>
</feature>
<evidence type="ECO:0000256" key="5">
    <source>
        <dbReference type="PROSITE-ProRule" id="PRU00042"/>
    </source>
</evidence>
<evidence type="ECO:0000256" key="2">
    <source>
        <dbReference type="ARBA" id="ARBA00023015"/>
    </source>
</evidence>
<feature type="compositionally biased region" description="Pro residues" evidence="6">
    <location>
        <begin position="609"/>
        <end position="619"/>
    </location>
</feature>
<dbReference type="PANTHER" id="PTHR16089">
    <property type="entry name" value="REST COREPRESSOR COREST PROTEIN-RELATED"/>
    <property type="match status" value="1"/>
</dbReference>
<keyword evidence="5" id="KW-0863">Zinc-finger</keyword>
<keyword evidence="2" id="KW-0805">Transcription regulation</keyword>
<dbReference type="PROSITE" id="PS50157">
    <property type="entry name" value="ZINC_FINGER_C2H2_2"/>
    <property type="match status" value="1"/>
</dbReference>
<feature type="compositionally biased region" description="Low complexity" evidence="6">
    <location>
        <begin position="836"/>
        <end position="854"/>
    </location>
</feature>
<dbReference type="GO" id="GO:0006357">
    <property type="term" value="P:regulation of transcription by RNA polymerase II"/>
    <property type="evidence" value="ECO:0007669"/>
    <property type="project" value="TreeGrafter"/>
</dbReference>
<accession>A0A8W7Q3N6</accession>
<dbReference type="InterPro" id="IPR000949">
    <property type="entry name" value="ELM2_dom"/>
</dbReference>
<keyword evidence="4" id="KW-0539">Nucleus</keyword>
<feature type="compositionally biased region" description="Low complexity" evidence="6">
    <location>
        <begin position="20"/>
        <end position="29"/>
    </location>
</feature>
<evidence type="ECO:0000256" key="6">
    <source>
        <dbReference type="SAM" id="MobiDB-lite"/>
    </source>
</evidence>
<dbReference type="PROSITE" id="PS51156">
    <property type="entry name" value="ELM2"/>
    <property type="match status" value="1"/>
</dbReference>
<feature type="region of interest" description="Disordered" evidence="6">
    <location>
        <begin position="952"/>
        <end position="987"/>
    </location>
</feature>
<feature type="region of interest" description="Disordered" evidence="6">
    <location>
        <begin position="801"/>
        <end position="930"/>
    </location>
</feature>
<dbReference type="GO" id="GO:0005667">
    <property type="term" value="C:transcription regulator complex"/>
    <property type="evidence" value="ECO:0007669"/>
    <property type="project" value="TreeGrafter"/>
</dbReference>
<dbReference type="InterPro" id="IPR051066">
    <property type="entry name" value="Trans_reg/Corepressor"/>
</dbReference>
<proteinExistence type="predicted"/>
<evidence type="ECO:0000256" key="4">
    <source>
        <dbReference type="ARBA" id="ARBA00023242"/>
    </source>
</evidence>
<dbReference type="PROSITE" id="PS51293">
    <property type="entry name" value="SANT"/>
    <property type="match status" value="1"/>
</dbReference>
<evidence type="ECO:0000259" key="7">
    <source>
        <dbReference type="PROSITE" id="PS50157"/>
    </source>
</evidence>
<dbReference type="SMART" id="SM01189">
    <property type="entry name" value="ELM2"/>
    <property type="match status" value="1"/>
</dbReference>
<dbReference type="FunFam" id="3.30.160.60:FF:003524">
    <property type="entry name" value="AGAP002041-PB"/>
    <property type="match status" value="1"/>
</dbReference>
<keyword evidence="5" id="KW-0862">Zinc</keyword>
<feature type="compositionally biased region" description="Low complexity" evidence="6">
    <location>
        <begin position="807"/>
        <end position="824"/>
    </location>
</feature>
<name>A0A8W7Q3N6_ANOCL</name>
<feature type="region of interest" description="Disordered" evidence="6">
    <location>
        <begin position="1257"/>
        <end position="1287"/>
    </location>
</feature>
<feature type="region of interest" description="Disordered" evidence="6">
    <location>
        <begin position="20"/>
        <end position="40"/>
    </location>
</feature>
<feature type="compositionally biased region" description="Low complexity" evidence="6">
    <location>
        <begin position="599"/>
        <end position="608"/>
    </location>
</feature>
<comment type="subcellular location">
    <subcellularLocation>
        <location evidence="1">Nucleus</location>
    </subcellularLocation>
</comment>
<dbReference type="VEuPathDB" id="VectorBase:ACON2_035291"/>
<protein>
    <recommendedName>
        <fullName evidence="11">Mucin-5AC</fullName>
    </recommendedName>
</protein>
<dbReference type="InterPro" id="IPR017884">
    <property type="entry name" value="SANT_dom"/>
</dbReference>
<dbReference type="Gene3D" id="3.30.160.60">
    <property type="entry name" value="Classic Zinc Finger"/>
    <property type="match status" value="1"/>
</dbReference>
<feature type="domain" description="ELM2" evidence="8">
    <location>
        <begin position="1059"/>
        <end position="1149"/>
    </location>
</feature>
<dbReference type="SMART" id="SM00717">
    <property type="entry name" value="SANT"/>
    <property type="match status" value="1"/>
</dbReference>
<feature type="compositionally biased region" description="Low complexity" evidence="6">
    <location>
        <begin position="962"/>
        <end position="976"/>
    </location>
</feature>
<dbReference type="Pfam" id="PF00249">
    <property type="entry name" value="Myb_DNA-binding"/>
    <property type="match status" value="1"/>
</dbReference>
<dbReference type="InterPro" id="IPR009057">
    <property type="entry name" value="Homeodomain-like_sf"/>
</dbReference>
<dbReference type="PROSITE" id="PS00028">
    <property type="entry name" value="ZINC_FINGER_C2H2_1"/>
    <property type="match status" value="1"/>
</dbReference>
<dbReference type="GO" id="GO:0008270">
    <property type="term" value="F:zinc ion binding"/>
    <property type="evidence" value="ECO:0007669"/>
    <property type="project" value="UniProtKB-KW"/>
</dbReference>
<evidence type="ECO:0008006" key="11">
    <source>
        <dbReference type="Google" id="ProtNLM"/>
    </source>
</evidence>
<evidence type="ECO:0000256" key="3">
    <source>
        <dbReference type="ARBA" id="ARBA00023163"/>
    </source>
</evidence>
<dbReference type="GO" id="GO:0003714">
    <property type="term" value="F:transcription corepressor activity"/>
    <property type="evidence" value="ECO:0007669"/>
    <property type="project" value="TreeGrafter"/>
</dbReference>